<dbReference type="PANTHER" id="PTHR33112">
    <property type="entry name" value="DOMAIN PROTEIN, PUTATIVE-RELATED"/>
    <property type="match status" value="1"/>
</dbReference>
<sequence>MSSKGASTPLCRRCAEIDIDGILYGKEVSHSRPLETVKPEPKAYLSLGPASADSFVPWCCLCQFFIAISPSPDLGPRVPNQTIVIRDAPEESFGQVYSEGRLIPYSLGQYFVARECVTVSGTFHSLGNGFCSVDSRSLFKFPADGPAKGRIIESDCIDYSIIRGWVGHCKEKHTECLGPSFMPLKVIDCKQRIIIKVRGHVAYAALSYVWGASATSEEEPPATNRLPVKLPATVADAITVTLGLGYDYLWVDRYCISQHGGDEKAQEIARMDEIYQGAEIVIIDAAGDDPALGLPGVSRQRSVTQPRVATRTHTLVSLMSYPLNQILTSKWATRGWTYQEGVLAKRRLFFTNEQVYFECDVYGCLETLCQPMIHPPHGVPSIKHTNVIPDIKRSGTIIIRDYLREYNKRQLSYPSDALNAFRGIFHMFERQNPPILHCGGVPLLNHDSDGQVSTSVANLLGFLRGLCWIDPWEDAVRRPGFPSWSWTGWQCLGGGTSFHELNFPIYCSFSWFYADCNDRTIRDPIEYGCQTETIEQGRAEKMRLSILPRSGALYMRSNVVTFRYRSNDPGDTFCSGSATRDIRFEHRNRPSRPTGKCVKPVITHLYNAGIPKGPQSLSAINVAQSIDPNLINQSLTSQIGKDGHQKGNQGPGSFIPVFLLLNEVRDTSSKFAPYRVFERIGLVVLDFPTVQHFHMSDWFLEAVEQDVIIL</sequence>
<name>A0A553HPQ4_9PEZI</name>
<organism evidence="2 3">
    <name type="scientific">Xylaria flabelliformis</name>
    <dbReference type="NCBI Taxonomy" id="2512241"/>
    <lineage>
        <taxon>Eukaryota</taxon>
        <taxon>Fungi</taxon>
        <taxon>Dikarya</taxon>
        <taxon>Ascomycota</taxon>
        <taxon>Pezizomycotina</taxon>
        <taxon>Sordariomycetes</taxon>
        <taxon>Xylariomycetidae</taxon>
        <taxon>Xylariales</taxon>
        <taxon>Xylariaceae</taxon>
        <taxon>Xylaria</taxon>
    </lineage>
</organism>
<gene>
    <name evidence="2" type="ORF">FHL15_009206</name>
</gene>
<proteinExistence type="predicted"/>
<comment type="caution">
    <text evidence="2">The sequence shown here is derived from an EMBL/GenBank/DDBJ whole genome shotgun (WGS) entry which is preliminary data.</text>
</comment>
<feature type="domain" description="Heterokaryon incompatibility" evidence="1">
    <location>
        <begin position="203"/>
        <end position="340"/>
    </location>
</feature>
<protein>
    <recommendedName>
        <fullName evidence="1">Heterokaryon incompatibility domain-containing protein</fullName>
    </recommendedName>
</protein>
<keyword evidence="3" id="KW-1185">Reference proteome</keyword>
<dbReference type="Pfam" id="PF06985">
    <property type="entry name" value="HET"/>
    <property type="match status" value="1"/>
</dbReference>
<dbReference type="InterPro" id="IPR010730">
    <property type="entry name" value="HET"/>
</dbReference>
<evidence type="ECO:0000313" key="2">
    <source>
        <dbReference type="EMBL" id="TRX89934.1"/>
    </source>
</evidence>
<evidence type="ECO:0000259" key="1">
    <source>
        <dbReference type="Pfam" id="PF06985"/>
    </source>
</evidence>
<dbReference type="Proteomes" id="UP000319160">
    <property type="component" value="Unassembled WGS sequence"/>
</dbReference>
<dbReference type="EMBL" id="VFLP01000061">
    <property type="protein sequence ID" value="TRX89934.1"/>
    <property type="molecule type" value="Genomic_DNA"/>
</dbReference>
<dbReference type="AlphaFoldDB" id="A0A553HPQ4"/>
<accession>A0A553HPQ4</accession>
<reference evidence="3" key="1">
    <citation type="submission" date="2019-06" db="EMBL/GenBank/DDBJ databases">
        <title>Draft genome sequence of the griseofulvin-producing fungus Xylaria cubensis strain G536.</title>
        <authorList>
            <person name="Mead M.E."/>
            <person name="Raja H.A."/>
            <person name="Steenwyk J.L."/>
            <person name="Knowles S.L."/>
            <person name="Oberlies N.H."/>
            <person name="Rokas A."/>
        </authorList>
    </citation>
    <scope>NUCLEOTIDE SEQUENCE [LARGE SCALE GENOMIC DNA]</scope>
    <source>
        <strain evidence="3">G536</strain>
    </source>
</reference>
<dbReference type="OrthoDB" id="5428863at2759"/>
<dbReference type="PANTHER" id="PTHR33112:SF1">
    <property type="entry name" value="HETEROKARYON INCOMPATIBILITY DOMAIN-CONTAINING PROTEIN"/>
    <property type="match status" value="1"/>
</dbReference>
<evidence type="ECO:0000313" key="3">
    <source>
        <dbReference type="Proteomes" id="UP000319160"/>
    </source>
</evidence>
<dbReference type="STRING" id="2512241.A0A553HPQ4"/>